<evidence type="ECO:0000313" key="2">
    <source>
        <dbReference type="EMBL" id="AWK88132.1"/>
    </source>
</evidence>
<proteinExistence type="predicted"/>
<dbReference type="OrthoDB" id="69313at2"/>
<dbReference type="SUPFAM" id="SSF52540">
    <property type="entry name" value="P-loop containing nucleoside triphosphate hydrolases"/>
    <property type="match status" value="1"/>
</dbReference>
<reference evidence="3" key="1">
    <citation type="submission" date="2018-05" db="EMBL/GenBank/DDBJ databases">
        <title>Azospirillum thermophila sp. nov., a novel isolated from hot spring.</title>
        <authorList>
            <person name="Zhao Z."/>
        </authorList>
    </citation>
    <scope>NUCLEOTIDE SEQUENCE [LARGE SCALE GENOMIC DNA]</scope>
    <source>
        <strain evidence="3">CFH 70021</strain>
    </source>
</reference>
<dbReference type="Gene3D" id="3.40.50.300">
    <property type="entry name" value="P-loop containing nucleotide triphosphate hydrolases"/>
    <property type="match status" value="1"/>
</dbReference>
<dbReference type="EMBL" id="CP029354">
    <property type="protein sequence ID" value="AWK88132.1"/>
    <property type="molecule type" value="Genomic_DNA"/>
</dbReference>
<keyword evidence="3" id="KW-1185">Reference proteome</keyword>
<dbReference type="InterPro" id="IPR027417">
    <property type="entry name" value="P-loop_NTPase"/>
</dbReference>
<accession>A0A2S2CUE8</accession>
<evidence type="ECO:0000256" key="1">
    <source>
        <dbReference type="SAM" id="MobiDB-lite"/>
    </source>
</evidence>
<feature type="compositionally biased region" description="Low complexity" evidence="1">
    <location>
        <begin position="296"/>
        <end position="317"/>
    </location>
</feature>
<feature type="compositionally biased region" description="Low complexity" evidence="1">
    <location>
        <begin position="362"/>
        <end position="377"/>
    </location>
</feature>
<dbReference type="AlphaFoldDB" id="A0A2S2CUE8"/>
<organism evidence="2 3">
    <name type="scientific">Azospirillum thermophilum</name>
    <dbReference type="NCBI Taxonomy" id="2202148"/>
    <lineage>
        <taxon>Bacteria</taxon>
        <taxon>Pseudomonadati</taxon>
        <taxon>Pseudomonadota</taxon>
        <taxon>Alphaproteobacteria</taxon>
        <taxon>Rhodospirillales</taxon>
        <taxon>Azospirillaceae</taxon>
        <taxon>Azospirillum</taxon>
    </lineage>
</organism>
<evidence type="ECO:0000313" key="3">
    <source>
        <dbReference type="Proteomes" id="UP000245629"/>
    </source>
</evidence>
<gene>
    <name evidence="2" type="ORF">DEW08_18570</name>
</gene>
<name>A0A2S2CUE8_9PROT</name>
<feature type="region of interest" description="Disordered" evidence="1">
    <location>
        <begin position="295"/>
        <end position="395"/>
    </location>
</feature>
<protein>
    <recommendedName>
        <fullName evidence="4">CobQ/CobB/MinD/ParA nucleotide binding domain-containing protein</fullName>
    </recommendedName>
</protein>
<evidence type="ECO:0008006" key="4">
    <source>
        <dbReference type="Google" id="ProtNLM"/>
    </source>
</evidence>
<sequence>MATIVCVVGDKGGTGKSTWARGLADLYRLSERSAALFDGDWLARSLFKFFRNSDEKGRSLPLDRQDPRQGCILYDARDRRFGRDFLLNSLAFPGVEVILHDLPAGFRTDIAGLMSVTNPAVAVKEFAACAASMGHRLVLVNVMTPSPSDFHTAPWLAETLGTGATVVAVRNGLFEAASFGVWQREAAKAFAAAGGIEIEMPRLDTDAAILCDQRMARFTAAVADDRLALADRLRILSWLRRFAGSVMPVADLLCLPGDVAERVGALRVETSSIVEPAVVPAVEVPRDEIVAEPEEATPAAAVAEPAPGPAAEPVSEPTFELEPPAAPEDQDRPVKPRSPSGRRPLSEFIARASRVAGSLGTGAAAGDPADGAKPAKGAGNGSDDGFLPAGDKPIM</sequence>
<dbReference type="RefSeq" id="WP_109330080.1">
    <property type="nucleotide sequence ID" value="NZ_CP029354.1"/>
</dbReference>
<dbReference type="KEGG" id="azz:DEW08_18570"/>
<dbReference type="Proteomes" id="UP000245629">
    <property type="component" value="Chromosome 3"/>
</dbReference>